<evidence type="ECO:0000259" key="2">
    <source>
        <dbReference type="Pfam" id="PF14295"/>
    </source>
</evidence>
<dbReference type="InterPro" id="IPR003609">
    <property type="entry name" value="Pan_app"/>
</dbReference>
<dbReference type="Proteomes" id="UP001497512">
    <property type="component" value="Chromosome 13"/>
</dbReference>
<dbReference type="Gene3D" id="3.50.4.10">
    <property type="entry name" value="Hepatocyte Growth Factor"/>
    <property type="match status" value="1"/>
</dbReference>
<evidence type="ECO:0000313" key="3">
    <source>
        <dbReference type="EMBL" id="CAK9200498.1"/>
    </source>
</evidence>
<accession>A0ABP0TMN6</accession>
<organism evidence="3 4">
    <name type="scientific">Sphagnum troendelagicum</name>
    <dbReference type="NCBI Taxonomy" id="128251"/>
    <lineage>
        <taxon>Eukaryota</taxon>
        <taxon>Viridiplantae</taxon>
        <taxon>Streptophyta</taxon>
        <taxon>Embryophyta</taxon>
        <taxon>Bryophyta</taxon>
        <taxon>Sphagnophytina</taxon>
        <taxon>Sphagnopsida</taxon>
        <taxon>Sphagnales</taxon>
        <taxon>Sphagnaceae</taxon>
        <taxon>Sphagnum</taxon>
    </lineage>
</organism>
<name>A0ABP0TMN6_9BRYO</name>
<feature type="domain" description="Apple" evidence="2">
    <location>
        <begin position="194"/>
        <end position="261"/>
    </location>
</feature>
<protein>
    <recommendedName>
        <fullName evidence="2">Apple domain-containing protein</fullName>
    </recommendedName>
</protein>
<evidence type="ECO:0000313" key="4">
    <source>
        <dbReference type="Proteomes" id="UP001497512"/>
    </source>
</evidence>
<dbReference type="PANTHER" id="PTHR33344:SF1">
    <property type="entry name" value="OS06G0214100 PROTEIN"/>
    <property type="match status" value="1"/>
</dbReference>
<keyword evidence="1" id="KW-0472">Membrane</keyword>
<keyword evidence="1" id="KW-0812">Transmembrane</keyword>
<feature type="transmembrane region" description="Helical" evidence="1">
    <location>
        <begin position="28"/>
        <end position="51"/>
    </location>
</feature>
<proteinExistence type="predicted"/>
<dbReference type="Pfam" id="PF14295">
    <property type="entry name" value="PAN_4"/>
    <property type="match status" value="1"/>
</dbReference>
<dbReference type="EMBL" id="OZ019905">
    <property type="protein sequence ID" value="CAK9200498.1"/>
    <property type="molecule type" value="Genomic_DNA"/>
</dbReference>
<keyword evidence="4" id="KW-1185">Reference proteome</keyword>
<keyword evidence="1" id="KW-1133">Transmembrane helix</keyword>
<gene>
    <name evidence="3" type="ORF">CSSPTR1EN2_LOCUS5437</name>
</gene>
<evidence type="ECO:0000256" key="1">
    <source>
        <dbReference type="SAM" id="Phobius"/>
    </source>
</evidence>
<sequence length="297" mass="33292">MGHPHHYNSHHEAAATPRMRCSFKRATAVVCGGNFVVVLYLLHSLVVPLYIRPGASHSSIVLIRQNGTLLPTVMKYTQAQLYRIKEANKARQAAQPLKLIERVKELQQESQVVAMDSSSENAAAVLSHRLKEKLDYNDFQAEEVPFVDEVALVEASNLFIEEEGNGLLPSRAEIEDGIIPGRPLPEECHAEAHTDYDGAAVRWGLTHHVDSAADCCQACLDHARSAEGDSKKCNVWVYCPSEEGCYSPDIYEHKHQECWLKQSDEPKLNFKGRYDEEYRNDHPNAPIVVPWVAGVIQ</sequence>
<reference evidence="3" key="1">
    <citation type="submission" date="2024-02" db="EMBL/GenBank/DDBJ databases">
        <authorList>
            <consortium name="ELIXIR-Norway"/>
            <consortium name="Elixir Norway"/>
        </authorList>
    </citation>
    <scope>NUCLEOTIDE SEQUENCE</scope>
</reference>
<dbReference type="PANTHER" id="PTHR33344">
    <property type="entry name" value="OS02G0761600 PROTEIN"/>
    <property type="match status" value="1"/>
</dbReference>